<dbReference type="GO" id="GO:0003676">
    <property type="term" value="F:nucleic acid binding"/>
    <property type="evidence" value="ECO:0007669"/>
    <property type="project" value="InterPro"/>
</dbReference>
<dbReference type="InterPro" id="IPR029063">
    <property type="entry name" value="SAM-dependent_MTases_sf"/>
</dbReference>
<dbReference type="NCBIfam" id="TIGR00095">
    <property type="entry name" value="16S rRNA (guanine(966)-N(2))-methyltransferase RsmD"/>
    <property type="match status" value="1"/>
</dbReference>
<evidence type="ECO:0000256" key="3">
    <source>
        <dbReference type="SAM" id="MobiDB-lite"/>
    </source>
</evidence>
<reference evidence="4 5" key="1">
    <citation type="journal article" date="2014" name="Int. J. Syst. Evol. Microbiol.">
        <title>Jeotgalibaca dankookensis gen. nov., sp. nov., a member of the family Carnobacteriaceae, isolated from seujeot (Korean traditional food).</title>
        <authorList>
            <person name="Lee D.G."/>
            <person name="Trujillo M.E."/>
            <person name="Kang H."/>
            <person name="Ahn T.Y."/>
        </authorList>
    </citation>
    <scope>NUCLEOTIDE SEQUENCE [LARGE SCALE GENOMIC DNA]</scope>
    <source>
        <strain evidence="4 5">EX-07</strain>
    </source>
</reference>
<dbReference type="PROSITE" id="PS00092">
    <property type="entry name" value="N6_MTASE"/>
    <property type="match status" value="1"/>
</dbReference>
<dbReference type="InterPro" id="IPR002052">
    <property type="entry name" value="DNA_methylase_N6_adenine_CS"/>
</dbReference>
<dbReference type="CDD" id="cd02440">
    <property type="entry name" value="AdoMet_MTases"/>
    <property type="match status" value="1"/>
</dbReference>
<evidence type="ECO:0000313" key="4">
    <source>
        <dbReference type="EMBL" id="AQS52911.1"/>
    </source>
</evidence>
<dbReference type="Gene3D" id="3.40.50.150">
    <property type="entry name" value="Vaccinia Virus protein VP39"/>
    <property type="match status" value="1"/>
</dbReference>
<keyword evidence="1 4" id="KW-0489">Methyltransferase</keyword>
<dbReference type="GO" id="GO:0052913">
    <property type="term" value="F:16S rRNA (guanine(966)-N(2))-methyltransferase activity"/>
    <property type="evidence" value="ECO:0007669"/>
    <property type="project" value="UniProtKB-EC"/>
</dbReference>
<dbReference type="PANTHER" id="PTHR43542:SF1">
    <property type="entry name" value="METHYLTRANSFERASE"/>
    <property type="match status" value="1"/>
</dbReference>
<name>A0A1S6IN42_9LACT</name>
<accession>A0A1S6IN42</accession>
<evidence type="ECO:0000256" key="2">
    <source>
        <dbReference type="ARBA" id="ARBA00022679"/>
    </source>
</evidence>
<dbReference type="InterPro" id="IPR004398">
    <property type="entry name" value="RNA_MeTrfase_RsmD"/>
</dbReference>
<evidence type="ECO:0000313" key="5">
    <source>
        <dbReference type="Proteomes" id="UP000188993"/>
    </source>
</evidence>
<sequence length="185" mass="20787">MRVISGEYKGRKLKSTAGDNTRPTADKVKESIFNMIGPYFDDGECLDLFAGSGGLGIEAVSRGMSHAILSEKNRHAVQTIKENVTMTKEPERFTILMGDSRKNMLKLANKEPKIIFKLVFIDPPYQAEKTAADIQLLIENGLIDDETVLVCEMDSKKSLPEEIAYYYKRKRVEYGAIAVEIFEAK</sequence>
<keyword evidence="5" id="KW-1185">Reference proteome</keyword>
<dbReference type="RefSeq" id="WP_062467681.1">
    <property type="nucleotide sequence ID" value="NZ_BBYN01000001.1"/>
</dbReference>
<feature type="region of interest" description="Disordered" evidence="3">
    <location>
        <begin position="1"/>
        <end position="24"/>
    </location>
</feature>
<dbReference type="STRING" id="708126.BW727_100518"/>
<evidence type="ECO:0000256" key="1">
    <source>
        <dbReference type="ARBA" id="ARBA00022603"/>
    </source>
</evidence>
<dbReference type="EC" id="2.1.1.171" evidence="4"/>
<gene>
    <name evidence="4" type="primary">rsmD</name>
    <name evidence="4" type="ORF">BW727_100518</name>
</gene>
<organism evidence="4 5">
    <name type="scientific">Jeotgalibaca dankookensis</name>
    <dbReference type="NCBI Taxonomy" id="708126"/>
    <lineage>
        <taxon>Bacteria</taxon>
        <taxon>Bacillati</taxon>
        <taxon>Bacillota</taxon>
        <taxon>Bacilli</taxon>
        <taxon>Lactobacillales</taxon>
        <taxon>Carnobacteriaceae</taxon>
        <taxon>Jeotgalibaca</taxon>
    </lineage>
</organism>
<protein>
    <submittedName>
        <fullName evidence="4">Ribosomal RNA small subunit methyltransferase D</fullName>
        <ecNumber evidence="4">2.1.1.171</ecNumber>
    </submittedName>
</protein>
<proteinExistence type="predicted"/>
<dbReference type="PIRSF" id="PIRSF004553">
    <property type="entry name" value="CHP00095"/>
    <property type="match status" value="1"/>
</dbReference>
<dbReference type="EMBL" id="CP019728">
    <property type="protein sequence ID" value="AQS52911.1"/>
    <property type="molecule type" value="Genomic_DNA"/>
</dbReference>
<dbReference type="PANTHER" id="PTHR43542">
    <property type="entry name" value="METHYLTRANSFERASE"/>
    <property type="match status" value="1"/>
</dbReference>
<dbReference type="Pfam" id="PF03602">
    <property type="entry name" value="Cons_hypoth95"/>
    <property type="match status" value="1"/>
</dbReference>
<keyword evidence="2 4" id="KW-0808">Transferase</keyword>
<dbReference type="SUPFAM" id="SSF53335">
    <property type="entry name" value="S-adenosyl-L-methionine-dependent methyltransferases"/>
    <property type="match status" value="1"/>
</dbReference>
<dbReference type="KEGG" id="jda:BW727_100518"/>
<dbReference type="AlphaFoldDB" id="A0A1S6IN42"/>
<dbReference type="Proteomes" id="UP000188993">
    <property type="component" value="Chromosome"/>
</dbReference>
<dbReference type="OrthoDB" id="9803017at2"/>